<evidence type="ECO:0000256" key="4">
    <source>
        <dbReference type="ARBA" id="ARBA00022989"/>
    </source>
</evidence>
<protein>
    <submittedName>
        <fullName evidence="7">MFS transporter</fullName>
    </submittedName>
</protein>
<evidence type="ECO:0000313" key="8">
    <source>
        <dbReference type="Proteomes" id="UP000397656"/>
    </source>
</evidence>
<evidence type="ECO:0000256" key="1">
    <source>
        <dbReference type="ARBA" id="ARBA00004651"/>
    </source>
</evidence>
<keyword evidence="3" id="KW-0812">Transmembrane</keyword>
<dbReference type="Pfam" id="PF07690">
    <property type="entry name" value="MFS_1"/>
    <property type="match status" value="1"/>
</dbReference>
<evidence type="ECO:0000259" key="6">
    <source>
        <dbReference type="PROSITE" id="PS50850"/>
    </source>
</evidence>
<dbReference type="Proteomes" id="UP000397656">
    <property type="component" value="Chromosome 2"/>
</dbReference>
<dbReference type="GO" id="GO:0022857">
    <property type="term" value="F:transmembrane transporter activity"/>
    <property type="evidence" value="ECO:0007669"/>
    <property type="project" value="InterPro"/>
</dbReference>
<dbReference type="Gene3D" id="1.20.1250.20">
    <property type="entry name" value="MFS general substrate transporter like domains"/>
    <property type="match status" value="2"/>
</dbReference>
<dbReference type="InterPro" id="IPR050189">
    <property type="entry name" value="MFS_Efflux_Transporters"/>
</dbReference>
<accession>A0A643FW51</accession>
<dbReference type="InterPro" id="IPR020846">
    <property type="entry name" value="MFS_dom"/>
</dbReference>
<dbReference type="SUPFAM" id="SSF103473">
    <property type="entry name" value="MFS general substrate transporter"/>
    <property type="match status" value="1"/>
</dbReference>
<dbReference type="PROSITE" id="PS50850">
    <property type="entry name" value="MFS"/>
    <property type="match status" value="1"/>
</dbReference>
<comment type="subcellular location">
    <subcellularLocation>
        <location evidence="1">Cell membrane</location>
        <topology evidence="1">Multi-pass membrane protein</topology>
    </subcellularLocation>
</comment>
<evidence type="ECO:0000313" key="7">
    <source>
        <dbReference type="EMBL" id="QOT80606.1"/>
    </source>
</evidence>
<dbReference type="EMBL" id="CP062804">
    <property type="protein sequence ID" value="QOT80606.1"/>
    <property type="molecule type" value="Genomic_DNA"/>
</dbReference>
<reference evidence="7 8" key="1">
    <citation type="submission" date="2020-10" db="EMBL/GenBank/DDBJ databases">
        <title>Complete genome sequence of Cupriavidus basilensis CCUG 49340T.</title>
        <authorList>
            <person name="Salva-Serra F."/>
            <person name="Donoso R.A."/>
            <person name="Cho K.H."/>
            <person name="Yoo J.A."/>
            <person name="Lee K."/>
            <person name="Yoon S.-H."/>
            <person name="Perez-Pantoja D."/>
            <person name="Moore E.R.B."/>
        </authorList>
    </citation>
    <scope>NUCLEOTIDE SEQUENCE [LARGE SCALE GENOMIC DNA]</scope>
    <source>
        <strain evidence="8">CCUG 49340</strain>
    </source>
</reference>
<keyword evidence="4" id="KW-1133">Transmembrane helix</keyword>
<gene>
    <name evidence="7" type="ORF">F7R26_024565</name>
</gene>
<dbReference type="InterPro" id="IPR036259">
    <property type="entry name" value="MFS_trans_sf"/>
</dbReference>
<evidence type="ECO:0000256" key="3">
    <source>
        <dbReference type="ARBA" id="ARBA00022692"/>
    </source>
</evidence>
<dbReference type="GeneID" id="98404114"/>
<sequence>MNNPASAAHHRELTSAADAETLARRARRGIVLLTFAFALSQFYRSCLAVMAPELQHDFGLSAAGFGTLSSSFFLAFAVAQIPVGIAFDRYGVGKPTSLLLAIGAVSAVVFSLAPNGTVAMLAQAGLGLACAPVFMGLLHFASEQLSEKNYTRVASQSNATGMIGALCATAPLGWAMHLLGWRVAMSVAALCMVVACYGVWRFVRDDGHAEARDVPLSAMLSQSAKLLAIVPLWTLIPMCVAMAAGTAFRNAWSGPYLASVYGLNSGSRGIALTLLSVCGFLTAFFLPVLVRRSSLKTTIAGWSCFAMSGAILLSLWPTHGIVSGVGLMALLSTIGMLHPLIMAQGRGLVPPSSRGRGLGVLNTFVFLGSALTSWGFGMIASMGDARHWPVAKTYSTIFLTAAVVVALAVAPYFFSPSSPSVIKR</sequence>
<keyword evidence="5" id="KW-0472">Membrane</keyword>
<organism evidence="7 8">
    <name type="scientific">Cupriavidus basilensis</name>
    <dbReference type="NCBI Taxonomy" id="68895"/>
    <lineage>
        <taxon>Bacteria</taxon>
        <taxon>Pseudomonadati</taxon>
        <taxon>Pseudomonadota</taxon>
        <taxon>Betaproteobacteria</taxon>
        <taxon>Burkholderiales</taxon>
        <taxon>Burkholderiaceae</taxon>
        <taxon>Cupriavidus</taxon>
    </lineage>
</organism>
<evidence type="ECO:0000256" key="5">
    <source>
        <dbReference type="ARBA" id="ARBA00023136"/>
    </source>
</evidence>
<dbReference type="GO" id="GO:0005886">
    <property type="term" value="C:plasma membrane"/>
    <property type="evidence" value="ECO:0007669"/>
    <property type="project" value="UniProtKB-SubCell"/>
</dbReference>
<dbReference type="PANTHER" id="PTHR43124">
    <property type="entry name" value="PURINE EFFLUX PUMP PBUE"/>
    <property type="match status" value="1"/>
</dbReference>
<proteinExistence type="predicted"/>
<evidence type="ECO:0000256" key="2">
    <source>
        <dbReference type="ARBA" id="ARBA00022475"/>
    </source>
</evidence>
<name>A0A643FW51_9BURK</name>
<dbReference type="InterPro" id="IPR011701">
    <property type="entry name" value="MFS"/>
</dbReference>
<dbReference type="AlphaFoldDB" id="A0A643FW51"/>
<keyword evidence="2" id="KW-1003">Cell membrane</keyword>
<feature type="domain" description="Major facilitator superfamily (MFS) profile" evidence="6">
    <location>
        <begin position="29"/>
        <end position="419"/>
    </location>
</feature>
<dbReference type="PANTHER" id="PTHR43124:SF3">
    <property type="entry name" value="CHLORAMPHENICOL EFFLUX PUMP RV0191"/>
    <property type="match status" value="1"/>
</dbReference>
<dbReference type="RefSeq" id="WP_150986994.1">
    <property type="nucleotide sequence ID" value="NZ_CP062804.1"/>
</dbReference>